<dbReference type="EMBL" id="ML992506">
    <property type="protein sequence ID" value="KAF2223905.1"/>
    <property type="molecule type" value="Genomic_DNA"/>
</dbReference>
<evidence type="ECO:0000256" key="1">
    <source>
        <dbReference type="SAM" id="Phobius"/>
    </source>
</evidence>
<evidence type="ECO:0000313" key="3">
    <source>
        <dbReference type="Proteomes" id="UP000799538"/>
    </source>
</evidence>
<reference evidence="3" key="1">
    <citation type="journal article" date="2020" name="Stud. Mycol.">
        <title>101 Dothideomycetes genomes: A test case for predicting lifestyles and emergence of pathogens.</title>
        <authorList>
            <person name="Haridas S."/>
            <person name="Albert R."/>
            <person name="Binder M."/>
            <person name="Bloem J."/>
            <person name="LaButti K."/>
            <person name="Salamov A."/>
            <person name="Andreopoulos B."/>
            <person name="Baker S."/>
            <person name="Barry K."/>
            <person name="Bills G."/>
            <person name="Bluhm B."/>
            <person name="Cannon C."/>
            <person name="Castanera R."/>
            <person name="Culley D."/>
            <person name="Daum C."/>
            <person name="Ezra D."/>
            <person name="Gonzalez J."/>
            <person name="Henrissat B."/>
            <person name="Kuo A."/>
            <person name="Liang C."/>
            <person name="Lipzen A."/>
            <person name="Lutzoni F."/>
            <person name="Magnuson J."/>
            <person name="Mondo S."/>
            <person name="Nolan M."/>
            <person name="Ohm R."/>
            <person name="Pangilinan J."/>
            <person name="Park H.-J."/>
            <person name="Ramirez L."/>
            <person name="Alfaro M."/>
            <person name="Sun H."/>
            <person name="Tritt A."/>
            <person name="Yoshinaga Y."/>
            <person name="Zwiers L.-H."/>
            <person name="Turgeon B."/>
            <person name="Goodwin S."/>
            <person name="Spatafora J."/>
            <person name="Crous P."/>
            <person name="Grigoriev I."/>
        </authorList>
    </citation>
    <scope>NUCLEOTIDE SEQUENCE [LARGE SCALE GENOMIC DNA]</scope>
    <source>
        <strain evidence="3">CECT 20119</strain>
    </source>
</reference>
<keyword evidence="1" id="KW-0812">Transmembrane</keyword>
<evidence type="ECO:0000313" key="2">
    <source>
        <dbReference type="EMBL" id="KAF2223905.1"/>
    </source>
</evidence>
<accession>A0A6A6GDV2</accession>
<keyword evidence="1" id="KW-1133">Transmembrane helix</keyword>
<protein>
    <submittedName>
        <fullName evidence="2">Uncharacterized protein</fullName>
    </submittedName>
</protein>
<keyword evidence="3" id="KW-1185">Reference proteome</keyword>
<keyword evidence="1" id="KW-0472">Membrane</keyword>
<organism evidence="2 3">
    <name type="scientific">Elsinoe ampelina</name>
    <dbReference type="NCBI Taxonomy" id="302913"/>
    <lineage>
        <taxon>Eukaryota</taxon>
        <taxon>Fungi</taxon>
        <taxon>Dikarya</taxon>
        <taxon>Ascomycota</taxon>
        <taxon>Pezizomycotina</taxon>
        <taxon>Dothideomycetes</taxon>
        <taxon>Dothideomycetidae</taxon>
        <taxon>Myriangiales</taxon>
        <taxon>Elsinoaceae</taxon>
        <taxon>Elsinoe</taxon>
    </lineage>
</organism>
<dbReference type="AlphaFoldDB" id="A0A6A6GDV2"/>
<sequence>MNMLGTSSTGTAAMSDWICFLRAVTQWTRRELAGRVVERVLAWAPSELAIKQHLPIYATAGVLTYFLVTLAKSLCIFCTLTLEVKI</sequence>
<feature type="transmembrane region" description="Helical" evidence="1">
    <location>
        <begin position="56"/>
        <end position="82"/>
    </location>
</feature>
<proteinExistence type="predicted"/>
<gene>
    <name evidence="2" type="ORF">BDZ85DRAFT_262404</name>
</gene>
<name>A0A6A6GDV2_9PEZI</name>
<dbReference type="Proteomes" id="UP000799538">
    <property type="component" value="Unassembled WGS sequence"/>
</dbReference>